<keyword evidence="3" id="KW-1185">Reference proteome</keyword>
<reference evidence="3" key="1">
    <citation type="journal article" date="2017" name="Nat. Ecol. Evol.">
        <title>Genome expansion and lineage-specific genetic innovations in the forest pathogenic fungi Armillaria.</title>
        <authorList>
            <person name="Sipos G."/>
            <person name="Prasanna A.N."/>
            <person name="Walter M.C."/>
            <person name="O'Connor E."/>
            <person name="Balint B."/>
            <person name="Krizsan K."/>
            <person name="Kiss B."/>
            <person name="Hess J."/>
            <person name="Varga T."/>
            <person name="Slot J."/>
            <person name="Riley R."/>
            <person name="Boka B."/>
            <person name="Rigling D."/>
            <person name="Barry K."/>
            <person name="Lee J."/>
            <person name="Mihaltcheva S."/>
            <person name="LaButti K."/>
            <person name="Lipzen A."/>
            <person name="Waldron R."/>
            <person name="Moloney N.M."/>
            <person name="Sperisen C."/>
            <person name="Kredics L."/>
            <person name="Vagvoelgyi C."/>
            <person name="Patrignani A."/>
            <person name="Fitzpatrick D."/>
            <person name="Nagy I."/>
            <person name="Doyle S."/>
            <person name="Anderson J.B."/>
            <person name="Grigoriev I.V."/>
            <person name="Gueldener U."/>
            <person name="Muensterkoetter M."/>
            <person name="Nagy L.G."/>
        </authorList>
    </citation>
    <scope>NUCLEOTIDE SEQUENCE [LARGE SCALE GENOMIC DNA]</scope>
    <source>
        <strain evidence="3">Ar21-2</strain>
    </source>
</reference>
<feature type="compositionally biased region" description="Acidic residues" evidence="1">
    <location>
        <begin position="148"/>
        <end position="170"/>
    </location>
</feature>
<protein>
    <submittedName>
        <fullName evidence="2">Uncharacterized protein</fullName>
    </submittedName>
</protein>
<evidence type="ECO:0000313" key="3">
    <source>
        <dbReference type="Proteomes" id="UP000217790"/>
    </source>
</evidence>
<dbReference type="EMBL" id="KZ293653">
    <property type="protein sequence ID" value="PBK94772.1"/>
    <property type="molecule type" value="Genomic_DNA"/>
</dbReference>
<gene>
    <name evidence="2" type="ORF">ARMGADRAFT_1029137</name>
</gene>
<dbReference type="Proteomes" id="UP000217790">
    <property type="component" value="Unassembled WGS sequence"/>
</dbReference>
<dbReference type="InParanoid" id="A0A2H3DTH9"/>
<feature type="region of interest" description="Disordered" evidence="1">
    <location>
        <begin position="129"/>
        <end position="170"/>
    </location>
</feature>
<evidence type="ECO:0000256" key="1">
    <source>
        <dbReference type="SAM" id="MobiDB-lite"/>
    </source>
</evidence>
<dbReference type="AlphaFoldDB" id="A0A2H3DTH9"/>
<sequence length="170" mass="18651">MLLMKLLEAHMWVALGVKEGRETRNKHLVPSKIGLKQNQIAPVPKALKHKSGISPSRSGHAAAPITPQSAEMQHPDGQRSGSSTFFWTVGAVWGLMKHHLSPTPKILSPVASQASSPIACTVEEVEDFEAYPSIERNSTLPTSQMEAMDTDPIDDSDDEAEDWGEEDQQR</sequence>
<accession>A0A2H3DTH9</accession>
<proteinExistence type="predicted"/>
<evidence type="ECO:0000313" key="2">
    <source>
        <dbReference type="EMBL" id="PBK94772.1"/>
    </source>
</evidence>
<feature type="compositionally biased region" description="Polar residues" evidence="1">
    <location>
        <begin position="135"/>
        <end position="145"/>
    </location>
</feature>
<name>A0A2H3DTH9_ARMGA</name>
<feature type="region of interest" description="Disordered" evidence="1">
    <location>
        <begin position="48"/>
        <end position="81"/>
    </location>
</feature>
<organism evidence="2 3">
    <name type="scientific">Armillaria gallica</name>
    <name type="common">Bulbous honey fungus</name>
    <name type="synonym">Armillaria bulbosa</name>
    <dbReference type="NCBI Taxonomy" id="47427"/>
    <lineage>
        <taxon>Eukaryota</taxon>
        <taxon>Fungi</taxon>
        <taxon>Dikarya</taxon>
        <taxon>Basidiomycota</taxon>
        <taxon>Agaricomycotina</taxon>
        <taxon>Agaricomycetes</taxon>
        <taxon>Agaricomycetidae</taxon>
        <taxon>Agaricales</taxon>
        <taxon>Marasmiineae</taxon>
        <taxon>Physalacriaceae</taxon>
        <taxon>Armillaria</taxon>
    </lineage>
</organism>